<keyword evidence="2 5" id="KW-0210">Decarboxylase</keyword>
<proteinExistence type="inferred from homology"/>
<dbReference type="InterPro" id="IPR002986">
    <property type="entry name" value="DAP_deCOOHase_LysA"/>
</dbReference>
<dbReference type="Pfam" id="PF00278">
    <property type="entry name" value="Orn_DAP_Arg_deC"/>
    <property type="match status" value="1"/>
</dbReference>
<keyword evidence="11" id="KW-1185">Reference proteome</keyword>
<feature type="binding site" evidence="5">
    <location>
        <position position="375"/>
    </location>
    <ligand>
        <name>substrate</name>
    </ligand>
</feature>
<dbReference type="SUPFAM" id="SSF50621">
    <property type="entry name" value="Alanine racemase C-terminal domain-like"/>
    <property type="match status" value="1"/>
</dbReference>
<evidence type="ECO:0000256" key="3">
    <source>
        <dbReference type="ARBA" id="ARBA00022898"/>
    </source>
</evidence>
<comment type="subunit">
    <text evidence="5">Homodimer.</text>
</comment>
<comment type="cofactor">
    <cofactor evidence="1 5 7">
        <name>pyridoxal 5'-phosphate</name>
        <dbReference type="ChEBI" id="CHEBI:597326"/>
    </cofactor>
</comment>
<dbReference type="Pfam" id="PF02784">
    <property type="entry name" value="Orn_Arg_deC_N"/>
    <property type="match status" value="1"/>
</dbReference>
<dbReference type="InterPro" id="IPR022644">
    <property type="entry name" value="De-COase2_N"/>
</dbReference>
<dbReference type="InterPro" id="IPR009006">
    <property type="entry name" value="Ala_racemase/Decarboxylase_C"/>
</dbReference>
<comment type="pathway">
    <text evidence="5 7">Amino-acid biosynthesis; L-lysine biosynthesis via DAP pathway; L-lysine from DL-2,6-diaminopimelate: step 1/1.</text>
</comment>
<evidence type="ECO:0000256" key="7">
    <source>
        <dbReference type="RuleBase" id="RU003738"/>
    </source>
</evidence>
<evidence type="ECO:0000313" key="10">
    <source>
        <dbReference type="EMBL" id="MCE5973585.1"/>
    </source>
</evidence>
<keyword evidence="5" id="KW-0028">Amino-acid biosynthesis</keyword>
<feature type="domain" description="Orn/DAP/Arg decarboxylase 2 C-terminal" evidence="8">
    <location>
        <begin position="29"/>
        <end position="373"/>
    </location>
</feature>
<evidence type="ECO:0000259" key="9">
    <source>
        <dbReference type="Pfam" id="PF02784"/>
    </source>
</evidence>
<protein>
    <recommendedName>
        <fullName evidence="5 6">Diaminopimelate decarboxylase</fullName>
        <shortName evidence="5">DAP decarboxylase</shortName>
        <shortName evidence="5">DAPDC</shortName>
        <ecNumber evidence="5 6">4.1.1.20</ecNumber>
    </recommendedName>
</protein>
<dbReference type="HAMAP" id="MF_02120">
    <property type="entry name" value="LysA"/>
    <property type="match status" value="1"/>
</dbReference>
<dbReference type="InterPro" id="IPR022653">
    <property type="entry name" value="De-COase2_pyr-phos_BS"/>
</dbReference>
<evidence type="ECO:0000256" key="1">
    <source>
        <dbReference type="ARBA" id="ARBA00001933"/>
    </source>
</evidence>
<feature type="binding site" evidence="5">
    <location>
        <position position="239"/>
    </location>
    <ligand>
        <name>pyridoxal 5'-phosphate</name>
        <dbReference type="ChEBI" id="CHEBI:597326"/>
    </ligand>
</feature>
<comment type="caution">
    <text evidence="10">The sequence shown here is derived from an EMBL/GenBank/DDBJ whole genome shotgun (WGS) entry which is preliminary data.</text>
</comment>
<dbReference type="RefSeq" id="WP_233676566.1">
    <property type="nucleotide sequence ID" value="NZ_JAJUOS010000005.1"/>
</dbReference>
<feature type="binding site" evidence="5">
    <location>
        <begin position="275"/>
        <end position="278"/>
    </location>
    <ligand>
        <name>pyridoxal 5'-phosphate</name>
        <dbReference type="ChEBI" id="CHEBI:597326"/>
    </ligand>
</feature>
<reference evidence="10 11" key="1">
    <citation type="submission" date="2021-12" db="EMBL/GenBank/DDBJ databases">
        <title>Sinirhodobacter sp. WL0062 is a bacterium isolated from seawater.</title>
        <authorList>
            <person name="Wang L."/>
            <person name="He W."/>
            <person name="Zhang D.-F."/>
        </authorList>
    </citation>
    <scope>NUCLEOTIDE SEQUENCE [LARGE SCALE GENOMIC DNA]</scope>
    <source>
        <strain evidence="10 11">WL0062</strain>
    </source>
</reference>
<dbReference type="EMBL" id="JAJUOS010000005">
    <property type="protein sequence ID" value="MCE5973585.1"/>
    <property type="molecule type" value="Genomic_DNA"/>
</dbReference>
<dbReference type="PRINTS" id="PR01181">
    <property type="entry name" value="DAPDCRBXLASE"/>
</dbReference>
<evidence type="ECO:0000256" key="4">
    <source>
        <dbReference type="ARBA" id="ARBA00023239"/>
    </source>
</evidence>
<dbReference type="Gene3D" id="3.20.20.10">
    <property type="entry name" value="Alanine racemase"/>
    <property type="match status" value="1"/>
</dbReference>
<keyword evidence="3 5" id="KW-0663">Pyridoxal phosphate</keyword>
<dbReference type="CDD" id="cd06828">
    <property type="entry name" value="PLPDE_III_DapDC"/>
    <property type="match status" value="1"/>
</dbReference>
<evidence type="ECO:0000256" key="2">
    <source>
        <dbReference type="ARBA" id="ARBA00022793"/>
    </source>
</evidence>
<dbReference type="InterPro" id="IPR029066">
    <property type="entry name" value="PLP-binding_barrel"/>
</dbReference>
<feature type="binding site" evidence="5">
    <location>
        <position position="314"/>
    </location>
    <ligand>
        <name>substrate</name>
    </ligand>
</feature>
<evidence type="ECO:0000259" key="8">
    <source>
        <dbReference type="Pfam" id="PF00278"/>
    </source>
</evidence>
<gene>
    <name evidence="5 10" type="primary">lysA</name>
    <name evidence="10" type="ORF">LZA78_08850</name>
</gene>
<name>A0ABS8YWB6_9RHOB</name>
<comment type="catalytic activity">
    <reaction evidence="5 7">
        <text>meso-2,6-diaminopimelate + H(+) = L-lysine + CO2</text>
        <dbReference type="Rhea" id="RHEA:15101"/>
        <dbReference type="ChEBI" id="CHEBI:15378"/>
        <dbReference type="ChEBI" id="CHEBI:16526"/>
        <dbReference type="ChEBI" id="CHEBI:32551"/>
        <dbReference type="ChEBI" id="CHEBI:57791"/>
        <dbReference type="EC" id="4.1.1.20"/>
    </reaction>
</comment>
<comment type="similarity">
    <text evidence="5">Belongs to the Orn/Lys/Arg decarboxylase class-II family. LysA subfamily.</text>
</comment>
<dbReference type="Gene3D" id="2.40.37.10">
    <property type="entry name" value="Lyase, Ornithine Decarboxylase, Chain A, domain 1"/>
    <property type="match status" value="1"/>
</dbReference>
<feature type="binding site" evidence="5">
    <location>
        <position position="318"/>
    </location>
    <ligand>
        <name>substrate</name>
    </ligand>
</feature>
<dbReference type="SUPFAM" id="SSF51419">
    <property type="entry name" value="PLP-binding barrel"/>
    <property type="match status" value="1"/>
</dbReference>
<dbReference type="PROSITE" id="PS00878">
    <property type="entry name" value="ODR_DC_2_1"/>
    <property type="match status" value="1"/>
</dbReference>
<feature type="binding site" evidence="5">
    <location>
        <position position="375"/>
    </location>
    <ligand>
        <name>pyridoxal 5'-phosphate</name>
        <dbReference type="ChEBI" id="CHEBI:597326"/>
    </ligand>
</feature>
<dbReference type="Proteomes" id="UP001521181">
    <property type="component" value="Unassembled WGS sequence"/>
</dbReference>
<dbReference type="EC" id="4.1.1.20" evidence="5 6"/>
<dbReference type="InterPro" id="IPR000183">
    <property type="entry name" value="Orn/DAP/Arg_de-COase"/>
</dbReference>
<evidence type="ECO:0000313" key="11">
    <source>
        <dbReference type="Proteomes" id="UP001521181"/>
    </source>
</evidence>
<feature type="binding site" evidence="5">
    <location>
        <position position="278"/>
    </location>
    <ligand>
        <name>substrate</name>
    </ligand>
</feature>
<keyword evidence="5 7" id="KW-0457">Lysine biosynthesis</keyword>
<dbReference type="PANTHER" id="PTHR43727">
    <property type="entry name" value="DIAMINOPIMELATE DECARBOXYLASE"/>
    <property type="match status" value="1"/>
</dbReference>
<comment type="function">
    <text evidence="5">Specifically catalyzes the decarboxylation of meso-diaminopimelate (meso-DAP) to L-lysine.</text>
</comment>
<keyword evidence="4 5" id="KW-0456">Lyase</keyword>
<feature type="domain" description="Orn/DAP/Arg decarboxylase 2 N-terminal" evidence="9">
    <location>
        <begin position="35"/>
        <end position="281"/>
    </location>
</feature>
<dbReference type="NCBIfam" id="TIGR01048">
    <property type="entry name" value="lysA"/>
    <property type="match status" value="1"/>
</dbReference>
<organism evidence="10 11">
    <name type="scientific">Rhodobacter flavimaris</name>
    <dbReference type="NCBI Taxonomy" id="2907145"/>
    <lineage>
        <taxon>Bacteria</taxon>
        <taxon>Pseudomonadati</taxon>
        <taxon>Pseudomonadota</taxon>
        <taxon>Alphaproteobacteria</taxon>
        <taxon>Rhodobacterales</taxon>
        <taxon>Rhodobacter group</taxon>
        <taxon>Rhodobacter</taxon>
    </lineage>
</organism>
<accession>A0ABS8YWB6</accession>
<dbReference type="InterPro" id="IPR022657">
    <property type="entry name" value="De-COase2_CS"/>
</dbReference>
<evidence type="ECO:0000256" key="6">
    <source>
        <dbReference type="NCBIfam" id="TIGR01048"/>
    </source>
</evidence>
<dbReference type="GO" id="GO:0008836">
    <property type="term" value="F:diaminopimelate decarboxylase activity"/>
    <property type="evidence" value="ECO:0007669"/>
    <property type="project" value="UniProtKB-EC"/>
</dbReference>
<dbReference type="PANTHER" id="PTHR43727:SF2">
    <property type="entry name" value="GROUP IV DECARBOXYLASE"/>
    <property type="match status" value="1"/>
</dbReference>
<sequence length="421" mass="45048">MDHFLYRDGVLHAEDVAIPEIAAAVGTPFYVYSTATLTRHFRLFDEALEGMDHLVCFAIKSNSNLAVLKVLGDLGAGMDVVSGGEYRRAKAAGVPGERIVFSGVGKTREEIRLVLEGGIRQFNVESEPELIAISEVASDLGVSAPIAIRVNPDVDAKTHAKIATGKSENKFGIPIAKARAVYAMAAKLPGISVVGVDVHIGSQLTDLAPFEVAFTKVRELTLALREDGHDIRRLDLGGGLGIPYERSNAAPPLPVEYGAVIRRTVGDLGCEIEIEPGRLISGNAGIMVASVIYLKQGEGRDFLIVDAAMNDLVRPSMYDAHHDIIPVVEPAPGTEAQPIDVVGPVCETGDTFAKARGLTPLGAGDLVAFRSAGAYGAVMSSEYNSRPLIPEVLVNGDQFAVIRRRPSFEEMLARDSIPEWL</sequence>
<dbReference type="PROSITE" id="PS00879">
    <property type="entry name" value="ODR_DC_2_2"/>
    <property type="match status" value="1"/>
</dbReference>
<dbReference type="PRINTS" id="PR01179">
    <property type="entry name" value="ODADCRBXLASE"/>
</dbReference>
<dbReference type="InterPro" id="IPR022643">
    <property type="entry name" value="De-COase2_C"/>
</dbReference>
<evidence type="ECO:0000256" key="5">
    <source>
        <dbReference type="HAMAP-Rule" id="MF_02120"/>
    </source>
</evidence>
<feature type="modified residue" description="N6-(pyridoxal phosphate)lysine" evidence="5">
    <location>
        <position position="60"/>
    </location>
</feature>
<feature type="binding site" evidence="5">
    <location>
        <position position="347"/>
    </location>
    <ligand>
        <name>substrate</name>
    </ligand>
</feature>